<accession>A0A136J3Y8</accession>
<dbReference type="EMBL" id="KQ964249">
    <property type="protein sequence ID" value="KXJ91921.1"/>
    <property type="molecule type" value="Genomic_DNA"/>
</dbReference>
<keyword evidence="2" id="KW-0812">Transmembrane</keyword>
<keyword evidence="2" id="KW-0472">Membrane</keyword>
<keyword evidence="4" id="KW-1185">Reference proteome</keyword>
<protein>
    <submittedName>
        <fullName evidence="3">Uncharacterized protein</fullName>
    </submittedName>
</protein>
<dbReference type="OrthoDB" id="4120617at2759"/>
<feature type="compositionally biased region" description="Low complexity" evidence="1">
    <location>
        <begin position="212"/>
        <end position="223"/>
    </location>
</feature>
<feature type="transmembrane region" description="Helical" evidence="2">
    <location>
        <begin position="12"/>
        <end position="36"/>
    </location>
</feature>
<name>A0A136J3Y8_9PEZI</name>
<keyword evidence="2" id="KW-1133">Transmembrane helix</keyword>
<dbReference type="Proteomes" id="UP000070501">
    <property type="component" value="Unassembled WGS sequence"/>
</dbReference>
<feature type="compositionally biased region" description="Basic and acidic residues" evidence="1">
    <location>
        <begin position="240"/>
        <end position="250"/>
    </location>
</feature>
<organism evidence="3 4">
    <name type="scientific">Microdochium bolleyi</name>
    <dbReference type="NCBI Taxonomy" id="196109"/>
    <lineage>
        <taxon>Eukaryota</taxon>
        <taxon>Fungi</taxon>
        <taxon>Dikarya</taxon>
        <taxon>Ascomycota</taxon>
        <taxon>Pezizomycotina</taxon>
        <taxon>Sordariomycetes</taxon>
        <taxon>Xylariomycetidae</taxon>
        <taxon>Xylariales</taxon>
        <taxon>Microdochiaceae</taxon>
        <taxon>Microdochium</taxon>
    </lineage>
</organism>
<feature type="compositionally biased region" description="Low complexity" evidence="1">
    <location>
        <begin position="74"/>
        <end position="86"/>
    </location>
</feature>
<evidence type="ECO:0000313" key="3">
    <source>
        <dbReference type="EMBL" id="KXJ91921.1"/>
    </source>
</evidence>
<proteinExistence type="predicted"/>
<evidence type="ECO:0000256" key="1">
    <source>
        <dbReference type="SAM" id="MobiDB-lite"/>
    </source>
</evidence>
<evidence type="ECO:0000313" key="4">
    <source>
        <dbReference type="Proteomes" id="UP000070501"/>
    </source>
</evidence>
<gene>
    <name evidence="3" type="ORF">Micbo1qcDRAFT_58442</name>
</gene>
<feature type="region of interest" description="Disordered" evidence="1">
    <location>
        <begin position="58"/>
        <end position="86"/>
    </location>
</feature>
<reference evidence="4" key="1">
    <citation type="submission" date="2016-02" db="EMBL/GenBank/DDBJ databases">
        <title>Draft genome sequence of Microdochium bolleyi, a fungal endophyte of beachgrass.</title>
        <authorList>
            <consortium name="DOE Joint Genome Institute"/>
            <person name="David A.S."/>
            <person name="May G."/>
            <person name="Haridas S."/>
            <person name="Lim J."/>
            <person name="Wang M."/>
            <person name="Labutti K."/>
            <person name="Lipzen A."/>
            <person name="Barry K."/>
            <person name="Grigoriev I.V."/>
        </authorList>
    </citation>
    <scope>NUCLEOTIDE SEQUENCE [LARGE SCALE GENOMIC DNA]</scope>
    <source>
        <strain evidence="4">J235TASD1</strain>
    </source>
</reference>
<evidence type="ECO:0000256" key="2">
    <source>
        <dbReference type="SAM" id="Phobius"/>
    </source>
</evidence>
<dbReference type="AlphaFoldDB" id="A0A136J3Y8"/>
<sequence>MPGIQVTMDPTLVIILASVIPGVVLIAAAVGTFFWIKRRRARRGSLFNRGITPIGDDEIESWKIGPSREKQPYHSHSPSGSSVKSPSIIQYQMGGVRPSFDLSSPMPVLNNKISLDFPQAPGTAVLARAPNARSGLTDDAIPGDEPFVESSLKRQPSKLSKRQTSTGRASMDQRGRGSRANSMKNSPDHGKSFDPPRQSSDGSRKGHSRIYSSSSTPPALSSSECAHYSALSPPPPPSRGRKEDIGRAIG</sequence>
<dbReference type="InParanoid" id="A0A136J3Y8"/>
<feature type="region of interest" description="Disordered" evidence="1">
    <location>
        <begin position="134"/>
        <end position="250"/>
    </location>
</feature>